<gene>
    <name evidence="3" type="ORF">KSP40_PGU014101</name>
</gene>
<keyword evidence="4" id="KW-1185">Reference proteome</keyword>
<organism evidence="3 4">
    <name type="scientific">Platanthera guangdongensis</name>
    <dbReference type="NCBI Taxonomy" id="2320717"/>
    <lineage>
        <taxon>Eukaryota</taxon>
        <taxon>Viridiplantae</taxon>
        <taxon>Streptophyta</taxon>
        <taxon>Embryophyta</taxon>
        <taxon>Tracheophyta</taxon>
        <taxon>Spermatophyta</taxon>
        <taxon>Magnoliopsida</taxon>
        <taxon>Liliopsida</taxon>
        <taxon>Asparagales</taxon>
        <taxon>Orchidaceae</taxon>
        <taxon>Orchidoideae</taxon>
        <taxon>Orchideae</taxon>
        <taxon>Orchidinae</taxon>
        <taxon>Platanthera</taxon>
    </lineage>
</organism>
<accession>A0ABR2MSM3</accession>
<dbReference type="SUPFAM" id="SSF53098">
    <property type="entry name" value="Ribonuclease H-like"/>
    <property type="match status" value="1"/>
</dbReference>
<name>A0ABR2MSM3_9ASPA</name>
<dbReference type="InterPro" id="IPR002298">
    <property type="entry name" value="DNA_polymerase_A"/>
</dbReference>
<dbReference type="InterPro" id="IPR002562">
    <property type="entry name" value="3'-5'_exonuclease_dom"/>
</dbReference>
<feature type="region of interest" description="Disordered" evidence="1">
    <location>
        <begin position="1"/>
        <end position="25"/>
    </location>
</feature>
<dbReference type="Proteomes" id="UP001412067">
    <property type="component" value="Unassembled WGS sequence"/>
</dbReference>
<dbReference type="EMBL" id="JBBWWR010000005">
    <property type="protein sequence ID" value="KAK8966669.1"/>
    <property type="molecule type" value="Genomic_DNA"/>
</dbReference>
<evidence type="ECO:0000259" key="2">
    <source>
        <dbReference type="Pfam" id="PF01612"/>
    </source>
</evidence>
<comment type="caution">
    <text evidence="3">The sequence shown here is derived from an EMBL/GenBank/DDBJ whole genome shotgun (WGS) entry which is preliminary data.</text>
</comment>
<evidence type="ECO:0000313" key="3">
    <source>
        <dbReference type="EMBL" id="KAK8966669.1"/>
    </source>
</evidence>
<proteinExistence type="predicted"/>
<evidence type="ECO:0000313" key="4">
    <source>
        <dbReference type="Proteomes" id="UP001412067"/>
    </source>
</evidence>
<dbReference type="PANTHER" id="PTHR10133">
    <property type="entry name" value="DNA POLYMERASE I"/>
    <property type="match status" value="1"/>
</dbReference>
<dbReference type="PANTHER" id="PTHR10133:SF27">
    <property type="entry name" value="DNA POLYMERASE NU"/>
    <property type="match status" value="1"/>
</dbReference>
<dbReference type="InterPro" id="IPR036397">
    <property type="entry name" value="RNaseH_sf"/>
</dbReference>
<dbReference type="CDD" id="cd06139">
    <property type="entry name" value="DNA_polA_I_Ecoli_like_exo"/>
    <property type="match status" value="1"/>
</dbReference>
<feature type="domain" description="3'-5' exonuclease" evidence="2">
    <location>
        <begin position="149"/>
        <end position="310"/>
    </location>
</feature>
<protein>
    <recommendedName>
        <fullName evidence="2">3'-5' exonuclease domain-containing protein</fullName>
    </recommendedName>
</protein>
<dbReference type="InterPro" id="IPR012337">
    <property type="entry name" value="RNaseH-like_sf"/>
</dbReference>
<sequence>MCWNAQEASAERSKEEDGAPGGCQSLVGREEAPTCTCDRFRVVRGYRRGRNGKHSNDKGIGREEEEVGGKLSGEVMRLACGEDTGMASSTGENYSKGILQVVLLPAQGRVKEQKESGVSRIDVKQETPVDHGEIICFSIYSGPQAKFGNGKSYIWVDVMDGGHDVLMEFAPFFEDPKIKKVWHNYSFDSHIIESHGIKLSGFYADTMHLARLWDSSRKLNGGYSLEALTSDPIVMSRKKSRHVDKFMGKISMKSIFGKRNVKKDGSEGKSITMVPVELIQREELIPWICYSVLDSISTLRLFESLKEKLEAMDWVFEGTRKGSMYKFYEEYWRPFGNLLVNMEAEGLLVDRAYLSYVQKIAIAEQQLAADRFRRWASTYCPDAKYMNVGSDTQTRQLFFGGISNRYKFLDIGTVELSLHLMIRSKTLLPDVLVYVHHIGVLKVL</sequence>
<reference evidence="3 4" key="1">
    <citation type="journal article" date="2022" name="Nat. Plants">
        <title>Genomes of leafy and leafless Platanthera orchids illuminate the evolution of mycoheterotrophy.</title>
        <authorList>
            <person name="Li M.H."/>
            <person name="Liu K.W."/>
            <person name="Li Z."/>
            <person name="Lu H.C."/>
            <person name="Ye Q.L."/>
            <person name="Zhang D."/>
            <person name="Wang J.Y."/>
            <person name="Li Y.F."/>
            <person name="Zhong Z.M."/>
            <person name="Liu X."/>
            <person name="Yu X."/>
            <person name="Liu D.K."/>
            <person name="Tu X.D."/>
            <person name="Liu B."/>
            <person name="Hao Y."/>
            <person name="Liao X.Y."/>
            <person name="Jiang Y.T."/>
            <person name="Sun W.H."/>
            <person name="Chen J."/>
            <person name="Chen Y.Q."/>
            <person name="Ai Y."/>
            <person name="Zhai J.W."/>
            <person name="Wu S.S."/>
            <person name="Zhou Z."/>
            <person name="Hsiao Y.Y."/>
            <person name="Wu W.L."/>
            <person name="Chen Y.Y."/>
            <person name="Lin Y.F."/>
            <person name="Hsu J.L."/>
            <person name="Li C.Y."/>
            <person name="Wang Z.W."/>
            <person name="Zhao X."/>
            <person name="Zhong W.Y."/>
            <person name="Ma X.K."/>
            <person name="Ma L."/>
            <person name="Huang J."/>
            <person name="Chen G.Z."/>
            <person name="Huang M.Z."/>
            <person name="Huang L."/>
            <person name="Peng D.H."/>
            <person name="Luo Y.B."/>
            <person name="Zou S.Q."/>
            <person name="Chen S.P."/>
            <person name="Lan S."/>
            <person name="Tsai W.C."/>
            <person name="Van de Peer Y."/>
            <person name="Liu Z.J."/>
        </authorList>
    </citation>
    <scope>NUCLEOTIDE SEQUENCE [LARGE SCALE GENOMIC DNA]</scope>
    <source>
        <strain evidence="3">Lor288</strain>
    </source>
</reference>
<dbReference type="Gene3D" id="3.30.420.10">
    <property type="entry name" value="Ribonuclease H-like superfamily/Ribonuclease H"/>
    <property type="match status" value="1"/>
</dbReference>
<evidence type="ECO:0000256" key="1">
    <source>
        <dbReference type="SAM" id="MobiDB-lite"/>
    </source>
</evidence>
<dbReference type="Pfam" id="PF01612">
    <property type="entry name" value="DNA_pol_A_exo1"/>
    <property type="match status" value="1"/>
</dbReference>